<dbReference type="OrthoDB" id="5296287at2759"/>
<comment type="caution">
    <text evidence="1">The sequence shown here is derived from an EMBL/GenBank/DDBJ whole genome shotgun (WGS) entry which is preliminary data.</text>
</comment>
<evidence type="ECO:0000313" key="1">
    <source>
        <dbReference type="EMBL" id="KAF9871166.1"/>
    </source>
</evidence>
<dbReference type="GeneID" id="62167123"/>
<dbReference type="RefSeq" id="XP_038740627.1">
    <property type="nucleotide sequence ID" value="XM_038894049.1"/>
</dbReference>
<sequence length="183" mass="20254">MRTSDKLVMNWTCVHDVMSAGFTVLYCGLSRQDLTRNHAVSLQAWNRQLSMILEITSSIIDTLAHIAETWTSVGKHIRIFKALAGKVVDSLQSTFVVDLGGDAASIAPLRNTGEQGPTGDFSTEIHQAQSWNMPPAFSDNMLNLDNIDWSMIDWDEILPPGESPQWMHNTLGNFDGSGYVADQ</sequence>
<dbReference type="AlphaFoldDB" id="A0A9P6HY20"/>
<gene>
    <name evidence="1" type="ORF">CkaCkLH20_11335</name>
</gene>
<reference evidence="1" key="1">
    <citation type="submission" date="2020-03" db="EMBL/GenBank/DDBJ databases">
        <authorList>
            <person name="He L."/>
        </authorList>
    </citation>
    <scope>NUCLEOTIDE SEQUENCE</scope>
    <source>
        <strain evidence="1">CkLH20</strain>
    </source>
</reference>
<reference evidence="1" key="2">
    <citation type="submission" date="2020-11" db="EMBL/GenBank/DDBJ databases">
        <title>Whole genome sequencing of Colletotrichum sp.</title>
        <authorList>
            <person name="Li H."/>
        </authorList>
    </citation>
    <scope>NUCLEOTIDE SEQUENCE</scope>
    <source>
        <strain evidence="1">CkLH20</strain>
    </source>
</reference>
<organism evidence="1 2">
    <name type="scientific">Colletotrichum karsti</name>
    <dbReference type="NCBI Taxonomy" id="1095194"/>
    <lineage>
        <taxon>Eukaryota</taxon>
        <taxon>Fungi</taxon>
        <taxon>Dikarya</taxon>
        <taxon>Ascomycota</taxon>
        <taxon>Pezizomycotina</taxon>
        <taxon>Sordariomycetes</taxon>
        <taxon>Hypocreomycetidae</taxon>
        <taxon>Glomerellales</taxon>
        <taxon>Glomerellaceae</taxon>
        <taxon>Colletotrichum</taxon>
        <taxon>Colletotrichum boninense species complex</taxon>
    </lineage>
</organism>
<dbReference type="Proteomes" id="UP000781932">
    <property type="component" value="Unassembled WGS sequence"/>
</dbReference>
<dbReference type="EMBL" id="JAATWM020000047">
    <property type="protein sequence ID" value="KAF9871166.1"/>
    <property type="molecule type" value="Genomic_DNA"/>
</dbReference>
<proteinExistence type="predicted"/>
<name>A0A9P6HY20_9PEZI</name>
<protein>
    <submittedName>
        <fullName evidence="1">Uncharacterized protein</fullName>
    </submittedName>
</protein>
<accession>A0A9P6HY20</accession>
<evidence type="ECO:0000313" key="2">
    <source>
        <dbReference type="Proteomes" id="UP000781932"/>
    </source>
</evidence>
<keyword evidence="2" id="KW-1185">Reference proteome</keyword>